<accession>A0A3S3RHG7</accession>
<proteinExistence type="predicted"/>
<organism evidence="4 5">
    <name type="scientific">Photobacterium chitinilyticum</name>
    <dbReference type="NCBI Taxonomy" id="2485123"/>
    <lineage>
        <taxon>Bacteria</taxon>
        <taxon>Pseudomonadati</taxon>
        <taxon>Pseudomonadota</taxon>
        <taxon>Gammaproteobacteria</taxon>
        <taxon>Vibrionales</taxon>
        <taxon>Vibrionaceae</taxon>
        <taxon>Photobacterium</taxon>
    </lineage>
</organism>
<feature type="domain" description="OmpA-like" evidence="3">
    <location>
        <begin position="65"/>
        <end position="182"/>
    </location>
</feature>
<protein>
    <submittedName>
        <fullName evidence="4">OmpA family protein</fullName>
    </submittedName>
</protein>
<dbReference type="CDD" id="cd07185">
    <property type="entry name" value="OmpA_C-like"/>
    <property type="match status" value="1"/>
</dbReference>
<dbReference type="GO" id="GO:0016020">
    <property type="term" value="C:membrane"/>
    <property type="evidence" value="ECO:0007669"/>
    <property type="project" value="UniProtKB-UniRule"/>
</dbReference>
<dbReference type="PANTHER" id="PTHR30329">
    <property type="entry name" value="STATOR ELEMENT OF FLAGELLAR MOTOR COMPLEX"/>
    <property type="match status" value="1"/>
</dbReference>
<dbReference type="SUPFAM" id="SSF103088">
    <property type="entry name" value="OmpA-like"/>
    <property type="match status" value="1"/>
</dbReference>
<dbReference type="AlphaFoldDB" id="A0A3S3RHG7"/>
<dbReference type="Pfam" id="PF00691">
    <property type="entry name" value="OmpA"/>
    <property type="match status" value="1"/>
</dbReference>
<keyword evidence="2" id="KW-0732">Signal</keyword>
<evidence type="ECO:0000259" key="3">
    <source>
        <dbReference type="PROSITE" id="PS51123"/>
    </source>
</evidence>
<dbReference type="PANTHER" id="PTHR30329:SF21">
    <property type="entry name" value="LIPOPROTEIN YIAD-RELATED"/>
    <property type="match status" value="1"/>
</dbReference>
<dbReference type="InterPro" id="IPR006665">
    <property type="entry name" value="OmpA-like"/>
</dbReference>
<sequence length="197" mass="21963">MRHSLITLLALFLFGCSTGQISEPAAVTQSRDLGDSDHDGVINARDNCTQTPLTAVVDNDGCPVYVKRSEENDVHVLFANDSSLIPDSFFPEVQRMSDFLHKYPDSNVELKGHASLVGRHQYNTQLSLRRAEQVRKQLIETGIAPERIQTVGFGDTLPVKSDSEEQSNTLSRRVVAKVVGEKGYVVDEWTIFMVRNN</sequence>
<evidence type="ECO:0000256" key="2">
    <source>
        <dbReference type="SAM" id="SignalP"/>
    </source>
</evidence>
<dbReference type="EMBL" id="RJLM01000004">
    <property type="protein sequence ID" value="RWX55507.1"/>
    <property type="molecule type" value="Genomic_DNA"/>
</dbReference>
<feature type="chain" id="PRO_5018524566" evidence="2">
    <location>
        <begin position="20"/>
        <end position="197"/>
    </location>
</feature>
<gene>
    <name evidence="4" type="ORF">EDI28_13235</name>
</gene>
<dbReference type="PROSITE" id="PS51257">
    <property type="entry name" value="PROKAR_LIPOPROTEIN"/>
    <property type="match status" value="1"/>
</dbReference>
<comment type="caution">
    <text evidence="4">The sequence shown here is derived from an EMBL/GenBank/DDBJ whole genome shotgun (WGS) entry which is preliminary data.</text>
</comment>
<name>A0A3S3RHG7_9GAMM</name>
<dbReference type="InterPro" id="IPR036737">
    <property type="entry name" value="OmpA-like_sf"/>
</dbReference>
<keyword evidence="1" id="KW-0472">Membrane</keyword>
<evidence type="ECO:0000313" key="4">
    <source>
        <dbReference type="EMBL" id="RWX55507.1"/>
    </source>
</evidence>
<keyword evidence="5" id="KW-1185">Reference proteome</keyword>
<dbReference type="OrthoDB" id="9805832at2"/>
<dbReference type="InterPro" id="IPR050330">
    <property type="entry name" value="Bact_OuterMem_StrucFunc"/>
</dbReference>
<dbReference type="Proteomes" id="UP000287563">
    <property type="component" value="Unassembled WGS sequence"/>
</dbReference>
<dbReference type="Gene3D" id="3.30.1330.60">
    <property type="entry name" value="OmpA-like domain"/>
    <property type="match status" value="1"/>
</dbReference>
<dbReference type="PROSITE" id="PS51123">
    <property type="entry name" value="OMPA_2"/>
    <property type="match status" value="1"/>
</dbReference>
<reference evidence="4 5" key="1">
    <citation type="submission" date="2018-11" db="EMBL/GenBank/DDBJ databases">
        <title>Photobacterium sp. BEI247 sp. nov., a marine bacterium isolated from Yongle Blue Hole in the South China Sea.</title>
        <authorList>
            <person name="Wang X."/>
        </authorList>
    </citation>
    <scope>NUCLEOTIDE SEQUENCE [LARGE SCALE GENOMIC DNA]</scope>
    <source>
        <strain evidence="5">BEI247</strain>
    </source>
</reference>
<evidence type="ECO:0000313" key="5">
    <source>
        <dbReference type="Proteomes" id="UP000287563"/>
    </source>
</evidence>
<dbReference type="RefSeq" id="WP_128784324.1">
    <property type="nucleotide sequence ID" value="NZ_RJLM01000004.1"/>
</dbReference>
<feature type="signal peptide" evidence="2">
    <location>
        <begin position="1"/>
        <end position="19"/>
    </location>
</feature>
<evidence type="ECO:0000256" key="1">
    <source>
        <dbReference type="PROSITE-ProRule" id="PRU00473"/>
    </source>
</evidence>